<sequence length="85" mass="10196">MRRLFTGQRGQPFIKLVGITNDKLQLLLQLIETIKRRSRKIKTILRERTSMSRKLVCNRVTHSPNISHSHNRRDLQLQRKCYRTL</sequence>
<evidence type="ECO:0000313" key="2">
    <source>
        <dbReference type="Proteomes" id="UP000238479"/>
    </source>
</evidence>
<keyword evidence="2" id="KW-1185">Reference proteome</keyword>
<name>A0A2P6S5Y0_ROSCH</name>
<dbReference type="EMBL" id="PDCK01000040">
    <property type="protein sequence ID" value="PRQ54090.1"/>
    <property type="molecule type" value="Genomic_DNA"/>
</dbReference>
<dbReference type="Proteomes" id="UP000238479">
    <property type="component" value="Chromosome 2"/>
</dbReference>
<organism evidence="1 2">
    <name type="scientific">Rosa chinensis</name>
    <name type="common">China rose</name>
    <dbReference type="NCBI Taxonomy" id="74649"/>
    <lineage>
        <taxon>Eukaryota</taxon>
        <taxon>Viridiplantae</taxon>
        <taxon>Streptophyta</taxon>
        <taxon>Embryophyta</taxon>
        <taxon>Tracheophyta</taxon>
        <taxon>Spermatophyta</taxon>
        <taxon>Magnoliopsida</taxon>
        <taxon>eudicotyledons</taxon>
        <taxon>Gunneridae</taxon>
        <taxon>Pentapetalae</taxon>
        <taxon>rosids</taxon>
        <taxon>fabids</taxon>
        <taxon>Rosales</taxon>
        <taxon>Rosaceae</taxon>
        <taxon>Rosoideae</taxon>
        <taxon>Rosoideae incertae sedis</taxon>
        <taxon>Rosa</taxon>
    </lineage>
</organism>
<protein>
    <submittedName>
        <fullName evidence="1">Uncharacterized protein</fullName>
    </submittedName>
</protein>
<proteinExistence type="predicted"/>
<comment type="caution">
    <text evidence="1">The sequence shown here is derived from an EMBL/GenBank/DDBJ whole genome shotgun (WGS) entry which is preliminary data.</text>
</comment>
<gene>
    <name evidence="1" type="ORF">RchiOBHm_Chr2g0173711</name>
</gene>
<accession>A0A2P6S5Y0</accession>
<evidence type="ECO:0000313" key="1">
    <source>
        <dbReference type="EMBL" id="PRQ54090.1"/>
    </source>
</evidence>
<dbReference type="Gramene" id="PRQ54090">
    <property type="protein sequence ID" value="PRQ54090"/>
    <property type="gene ID" value="RchiOBHm_Chr2g0173711"/>
</dbReference>
<reference evidence="1 2" key="1">
    <citation type="journal article" date="2018" name="Nat. Genet.">
        <title>The Rosa genome provides new insights in the design of modern roses.</title>
        <authorList>
            <person name="Bendahmane M."/>
        </authorList>
    </citation>
    <scope>NUCLEOTIDE SEQUENCE [LARGE SCALE GENOMIC DNA]</scope>
    <source>
        <strain evidence="2">cv. Old Blush</strain>
    </source>
</reference>
<dbReference type="AlphaFoldDB" id="A0A2P6S5Y0"/>